<protein>
    <submittedName>
        <fullName evidence="1">Uncharacterized protein</fullName>
    </submittedName>
</protein>
<accession>A0A1X1R5R5</accession>
<keyword evidence="2" id="KW-1185">Reference proteome</keyword>
<dbReference type="EMBL" id="LQOK01000025">
    <property type="protein sequence ID" value="ORV00100.1"/>
    <property type="molecule type" value="Genomic_DNA"/>
</dbReference>
<evidence type="ECO:0000313" key="1">
    <source>
        <dbReference type="EMBL" id="ORV00100.1"/>
    </source>
</evidence>
<gene>
    <name evidence="1" type="ORF">AWB93_09715</name>
</gene>
<evidence type="ECO:0000313" key="2">
    <source>
        <dbReference type="Proteomes" id="UP000193990"/>
    </source>
</evidence>
<dbReference type="STRING" id="56425.AWB93_09715"/>
<sequence>MIETVFDGWQQGPEYPTLYRLERDVVVDVSRALPGTGYRRQDELPLWVKTSALRLEPSMRARQVAWIRRASDGGWLAVVLMPAGSANGQSRVTMQLWLEPEMITTDLTIRP</sequence>
<reference evidence="1 2" key="1">
    <citation type="submission" date="2016-01" db="EMBL/GenBank/DDBJ databases">
        <title>The new phylogeny of the genus Mycobacterium.</title>
        <authorList>
            <person name="Tarcisio F."/>
            <person name="Conor M."/>
            <person name="Antonella G."/>
            <person name="Elisabetta G."/>
            <person name="Giulia F.S."/>
            <person name="Sara T."/>
            <person name="Anna F."/>
            <person name="Clotilde B."/>
            <person name="Roberto B."/>
            <person name="Veronica D.S."/>
            <person name="Fabio R."/>
            <person name="Monica P."/>
            <person name="Olivier J."/>
            <person name="Enrico T."/>
            <person name="Nicola S."/>
        </authorList>
    </citation>
    <scope>NUCLEOTIDE SEQUENCE [LARGE SCALE GENOMIC DNA]</scope>
    <source>
        <strain evidence="1 2">DSM 44277</strain>
    </source>
</reference>
<comment type="caution">
    <text evidence="1">The sequence shown here is derived from an EMBL/GenBank/DDBJ whole genome shotgun (WGS) entry which is preliminary data.</text>
</comment>
<organism evidence="1 2">
    <name type="scientific">Mycobacterium bohemicum</name>
    <dbReference type="NCBI Taxonomy" id="56425"/>
    <lineage>
        <taxon>Bacteria</taxon>
        <taxon>Bacillati</taxon>
        <taxon>Actinomycetota</taxon>
        <taxon>Actinomycetes</taxon>
        <taxon>Mycobacteriales</taxon>
        <taxon>Mycobacteriaceae</taxon>
        <taxon>Mycobacterium</taxon>
    </lineage>
</organism>
<proteinExistence type="predicted"/>
<name>A0A1X1R5R5_MYCBE</name>
<dbReference type="AlphaFoldDB" id="A0A1X1R5R5"/>
<dbReference type="Proteomes" id="UP000193990">
    <property type="component" value="Unassembled WGS sequence"/>
</dbReference>